<evidence type="ECO:0000259" key="2">
    <source>
        <dbReference type="PROSITE" id="PS51677"/>
    </source>
</evidence>
<dbReference type="GO" id="GO:0005975">
    <property type="term" value="P:carbohydrate metabolic process"/>
    <property type="evidence" value="ECO:0007669"/>
    <property type="project" value="InterPro"/>
</dbReference>
<keyword evidence="1" id="KW-0472">Membrane</keyword>
<dbReference type="InterPro" id="IPR011330">
    <property type="entry name" value="Glyco_hydro/deAcase_b/a-brl"/>
</dbReference>
<dbReference type="GO" id="GO:0016810">
    <property type="term" value="F:hydrolase activity, acting on carbon-nitrogen (but not peptide) bonds"/>
    <property type="evidence" value="ECO:0007669"/>
    <property type="project" value="InterPro"/>
</dbReference>
<keyword evidence="1" id="KW-0812">Transmembrane</keyword>
<dbReference type="AlphaFoldDB" id="A0A179T380"/>
<evidence type="ECO:0000256" key="1">
    <source>
        <dbReference type="SAM" id="Phobius"/>
    </source>
</evidence>
<proteinExistence type="predicted"/>
<evidence type="ECO:0000313" key="4">
    <source>
        <dbReference type="Proteomes" id="UP000078534"/>
    </source>
</evidence>
<reference evidence="4" key="1">
    <citation type="submission" date="2016-04" db="EMBL/GenBank/DDBJ databases">
        <authorList>
            <person name="Lyu Z."/>
            <person name="Lyu W."/>
        </authorList>
    </citation>
    <scope>NUCLEOTIDE SEQUENCE [LARGE SCALE GENOMIC DNA]</scope>
    <source>
        <strain evidence="4">C44</strain>
    </source>
</reference>
<dbReference type="Gene3D" id="3.20.20.370">
    <property type="entry name" value="Glycoside hydrolase/deacetylase"/>
    <property type="match status" value="1"/>
</dbReference>
<protein>
    <submittedName>
        <fullName evidence="3">Polysaccharide deacetylase family sporulation protein PdaB</fullName>
    </submittedName>
</protein>
<dbReference type="EMBL" id="LWSG01000011">
    <property type="protein sequence ID" value="OAS86932.1"/>
    <property type="molecule type" value="Genomic_DNA"/>
</dbReference>
<dbReference type="STRING" id="152268.A6K24_20955"/>
<accession>A0A179T380</accession>
<dbReference type="Pfam" id="PF01522">
    <property type="entry name" value="Polysacc_deac_1"/>
    <property type="match status" value="1"/>
</dbReference>
<dbReference type="PANTHER" id="PTHR10587:SF128">
    <property type="entry name" value="POLYSACCHARIDE DEACETYLASE PDAB-RELATED"/>
    <property type="match status" value="1"/>
</dbReference>
<name>A0A179T380_9BACI</name>
<dbReference type="InterPro" id="IPR002509">
    <property type="entry name" value="NODB_dom"/>
</dbReference>
<dbReference type="SUPFAM" id="SSF88713">
    <property type="entry name" value="Glycoside hydrolase/deacetylase"/>
    <property type="match status" value="1"/>
</dbReference>
<keyword evidence="1" id="KW-1133">Transmembrane helix</keyword>
<feature type="transmembrane region" description="Helical" evidence="1">
    <location>
        <begin position="12"/>
        <end position="31"/>
    </location>
</feature>
<organism evidence="3 4">
    <name type="scientific">Metabacillus litoralis</name>
    <dbReference type="NCBI Taxonomy" id="152268"/>
    <lineage>
        <taxon>Bacteria</taxon>
        <taxon>Bacillati</taxon>
        <taxon>Bacillota</taxon>
        <taxon>Bacilli</taxon>
        <taxon>Bacillales</taxon>
        <taxon>Bacillaceae</taxon>
        <taxon>Metabacillus</taxon>
    </lineage>
</organism>
<dbReference type="NCBIfam" id="TIGR02764">
    <property type="entry name" value="spore_ybaN_pdaB"/>
    <property type="match status" value="1"/>
</dbReference>
<keyword evidence="4" id="KW-1185">Reference proteome</keyword>
<dbReference type="PROSITE" id="PS51677">
    <property type="entry name" value="NODB"/>
    <property type="match status" value="1"/>
</dbReference>
<sequence length="254" mass="28180">MNQFHVIHMKKIKQLAMIMIAAFFTAGILYVENVLNYPVFSTSDGPKAIYRGETKNNEVALTFDISWGDVKAEPILDTLKKQNINNATFFLSASWAERHPDIVKRIVEDGHQVGSMGYAYKNYKDLEPNEIRRDLSMAQEVFTELGVKDVTLLRPPSGGFNKEVLSIVDKHGYSVVHYSIDSDDWTNPGVELIVKNTTSKIKGGDIVLLHASDSAKQTNKALPIILSDLKKKGLKNVSVGDIIANADAKSSEVN</sequence>
<dbReference type="PANTHER" id="PTHR10587">
    <property type="entry name" value="GLYCOSYL TRANSFERASE-RELATED"/>
    <property type="match status" value="1"/>
</dbReference>
<dbReference type="RefSeq" id="WP_066330376.1">
    <property type="nucleotide sequence ID" value="NZ_LWSG01000011.1"/>
</dbReference>
<evidence type="ECO:0000313" key="3">
    <source>
        <dbReference type="EMBL" id="OAS86932.1"/>
    </source>
</evidence>
<dbReference type="InterPro" id="IPR050248">
    <property type="entry name" value="Polysacc_deacetylase_ArnD"/>
</dbReference>
<comment type="caution">
    <text evidence="3">The sequence shown here is derived from an EMBL/GenBank/DDBJ whole genome shotgun (WGS) entry which is preliminary data.</text>
</comment>
<dbReference type="GO" id="GO:0016020">
    <property type="term" value="C:membrane"/>
    <property type="evidence" value="ECO:0007669"/>
    <property type="project" value="TreeGrafter"/>
</dbReference>
<dbReference type="Proteomes" id="UP000078534">
    <property type="component" value="Unassembled WGS sequence"/>
</dbReference>
<gene>
    <name evidence="3" type="ORF">A6K24_20955</name>
</gene>
<feature type="domain" description="NodB homology" evidence="2">
    <location>
        <begin position="57"/>
        <end position="237"/>
    </location>
</feature>
<dbReference type="InterPro" id="IPR014132">
    <property type="entry name" value="PdaB-like"/>
</dbReference>
<dbReference type="OrthoDB" id="9806342at2"/>